<evidence type="ECO:0000256" key="1">
    <source>
        <dbReference type="SAM" id="MobiDB-lite"/>
    </source>
</evidence>
<dbReference type="Proteomes" id="UP001497516">
    <property type="component" value="Chromosome 1"/>
</dbReference>
<accession>A0AAV2CG20</accession>
<sequence>MREALSSLLSLSAVIGRLLWATLIVILSSSLINQVRCRHHPLFGDFRIREGGKGRYRRCRSAARRTSAADPSGRIDCMPLRRVLANRKRKRMEALSEYVELSFVISVKRCRKLALKGWRFWLPPSSMLDGDVLSQRSIPKVNEQHTQPEMGPMKNSCGSGHAQPFGDDGLPKPSGVSDRDPPAGDRRPSPPAISSRNLGESSDAVFGSESSCTNLNLQSRVVRPMLVTAVGKISRPGIPVFGTGQLLGIILTNIRENQ</sequence>
<gene>
    <name evidence="2" type="ORF">LTRI10_LOCUS2897</name>
</gene>
<evidence type="ECO:0000313" key="2">
    <source>
        <dbReference type="EMBL" id="CAL1355121.1"/>
    </source>
</evidence>
<dbReference type="EMBL" id="OZ034813">
    <property type="protein sequence ID" value="CAL1355121.1"/>
    <property type="molecule type" value="Genomic_DNA"/>
</dbReference>
<keyword evidence="3" id="KW-1185">Reference proteome</keyword>
<reference evidence="2 3" key="1">
    <citation type="submission" date="2024-04" db="EMBL/GenBank/DDBJ databases">
        <authorList>
            <person name="Fracassetti M."/>
        </authorList>
    </citation>
    <scope>NUCLEOTIDE SEQUENCE [LARGE SCALE GENOMIC DNA]</scope>
</reference>
<organism evidence="2 3">
    <name type="scientific">Linum trigynum</name>
    <dbReference type="NCBI Taxonomy" id="586398"/>
    <lineage>
        <taxon>Eukaryota</taxon>
        <taxon>Viridiplantae</taxon>
        <taxon>Streptophyta</taxon>
        <taxon>Embryophyta</taxon>
        <taxon>Tracheophyta</taxon>
        <taxon>Spermatophyta</taxon>
        <taxon>Magnoliopsida</taxon>
        <taxon>eudicotyledons</taxon>
        <taxon>Gunneridae</taxon>
        <taxon>Pentapetalae</taxon>
        <taxon>rosids</taxon>
        <taxon>fabids</taxon>
        <taxon>Malpighiales</taxon>
        <taxon>Linaceae</taxon>
        <taxon>Linum</taxon>
    </lineage>
</organism>
<proteinExistence type="predicted"/>
<feature type="compositionally biased region" description="Basic and acidic residues" evidence="1">
    <location>
        <begin position="177"/>
        <end position="188"/>
    </location>
</feature>
<evidence type="ECO:0000313" key="3">
    <source>
        <dbReference type="Proteomes" id="UP001497516"/>
    </source>
</evidence>
<name>A0AAV2CG20_9ROSI</name>
<dbReference type="AlphaFoldDB" id="A0AAV2CG20"/>
<protein>
    <submittedName>
        <fullName evidence="2">Uncharacterized protein</fullName>
    </submittedName>
</protein>
<feature type="region of interest" description="Disordered" evidence="1">
    <location>
        <begin position="144"/>
        <end position="205"/>
    </location>
</feature>